<evidence type="ECO:0008006" key="3">
    <source>
        <dbReference type="Google" id="ProtNLM"/>
    </source>
</evidence>
<sequence>MVIKVAIDTNVLGYLGETETTLKKSIKSTKKLNEEINKMECACAFAKLICSNTRIKGIIPLMVAYEFRHAPQYVKKRVFEKWADCFHWSNNITIYKRTKSLKLPPTLSHLKQSDLKIVYESSKLGCQYLITFNRTDLRKEKNKKLIKSEFKKKLKITPPEILSPDEFLNLLYIPKH</sequence>
<dbReference type="EMBL" id="LR792632">
    <property type="protein sequence ID" value="CAB3288227.1"/>
    <property type="molecule type" value="Genomic_DNA"/>
</dbReference>
<evidence type="ECO:0000313" key="2">
    <source>
        <dbReference type="Proteomes" id="UP000679213"/>
    </source>
</evidence>
<gene>
    <name evidence="1" type="ORF">MLAUSG7_0607</name>
</gene>
<dbReference type="AlphaFoldDB" id="A0A8D6SUC8"/>
<keyword evidence="2" id="KW-1185">Reference proteome</keyword>
<dbReference type="GeneID" id="65883421"/>
<evidence type="ECO:0000313" key="1">
    <source>
        <dbReference type="EMBL" id="CAB3288227.1"/>
    </source>
</evidence>
<dbReference type="RefSeq" id="WP_214400481.1">
    <property type="nucleotide sequence ID" value="NZ_LR792632.1"/>
</dbReference>
<protein>
    <recommendedName>
        <fullName evidence="3">PIN domain-containing protein</fullName>
    </recommendedName>
</protein>
<dbReference type="KEGG" id="mesg:MLAUSG7_0607"/>
<name>A0A8D6SUC8_9EURY</name>
<reference evidence="1 2" key="1">
    <citation type="submission" date="2020-04" db="EMBL/GenBank/DDBJ databases">
        <authorList>
            <consortium name="Genoscope - CEA"/>
            <person name="William W."/>
        </authorList>
    </citation>
    <scope>NUCLEOTIDE SEQUENCE [LARGE SCALE GENOMIC DNA]</scope>
    <source>
        <strain evidence="1 2">SG7</strain>
    </source>
</reference>
<organism evidence="1 2">
    <name type="scientific">Methanocaldococcus lauensis</name>
    <dbReference type="NCBI Taxonomy" id="2546128"/>
    <lineage>
        <taxon>Archaea</taxon>
        <taxon>Methanobacteriati</taxon>
        <taxon>Methanobacteriota</taxon>
        <taxon>Methanomada group</taxon>
        <taxon>Methanococci</taxon>
        <taxon>Methanococcales</taxon>
        <taxon>Methanocaldococcaceae</taxon>
        <taxon>Methanocaldococcus</taxon>
    </lineage>
</organism>
<proteinExistence type="predicted"/>
<accession>A0A8D6SUC8</accession>
<dbReference type="Proteomes" id="UP000679213">
    <property type="component" value="Chromosome I"/>
</dbReference>